<keyword evidence="5" id="KW-0418">Kinase</keyword>
<feature type="domain" description="Protein kinase" evidence="6">
    <location>
        <begin position="63"/>
        <end position="336"/>
    </location>
</feature>
<dbReference type="EMBL" id="CAJOBC010002347">
    <property type="protein sequence ID" value="CAF3728856.1"/>
    <property type="molecule type" value="Genomic_DNA"/>
</dbReference>
<evidence type="ECO:0000313" key="9">
    <source>
        <dbReference type="Proteomes" id="UP000663829"/>
    </source>
</evidence>
<dbReference type="Proteomes" id="UP000681722">
    <property type="component" value="Unassembled WGS sequence"/>
</dbReference>
<dbReference type="GO" id="GO:0005524">
    <property type="term" value="F:ATP binding"/>
    <property type="evidence" value="ECO:0007669"/>
    <property type="project" value="UniProtKB-UniRule"/>
</dbReference>
<evidence type="ECO:0000256" key="5">
    <source>
        <dbReference type="RuleBase" id="RU000304"/>
    </source>
</evidence>
<dbReference type="Proteomes" id="UP000663829">
    <property type="component" value="Unassembled WGS sequence"/>
</dbReference>
<keyword evidence="2 4" id="KW-0547">Nucleotide-binding</keyword>
<feature type="binding site" evidence="4">
    <location>
        <position position="92"/>
    </location>
    <ligand>
        <name>ATP</name>
        <dbReference type="ChEBI" id="CHEBI:30616"/>
    </ligand>
</feature>
<evidence type="ECO:0000256" key="1">
    <source>
        <dbReference type="ARBA" id="ARBA00012513"/>
    </source>
</evidence>
<dbReference type="EMBL" id="CAJNOQ010002348">
    <property type="protein sequence ID" value="CAF0953456.1"/>
    <property type="molecule type" value="Genomic_DNA"/>
</dbReference>
<evidence type="ECO:0000256" key="3">
    <source>
        <dbReference type="ARBA" id="ARBA00022840"/>
    </source>
</evidence>
<sequence>MFELWITEKPVVLEFIKKSDFMSCEGETHGVPALVPMRLQSSHRTAHTNSDVPQVPLLVTGKWRVSTMIGSGSFGHIYEADDIQTNEQVAVKFESNTLQYPQLMYEARVLRLVAGTGIPKVFWYGETDEYNVLVMEKLGPSIEDLLCYCRRSFSLKTILLLAEQMLKRLQHIHSHYFLHRDLKPDNFLMGVYSWSHRLYLIDFGLSKRYMDTKTRRHILYREGKGLTGTPRYASINSHLGKEQSRRDDLEALGYVLVYLHEGRLPWQGLKAAGKSQKYEKICERKLHTPPDQLCMNMSDEFLTYLNYCRKLEFNEEPNHQYLLELFNDLFVKHSYVRDYVYDWNLIRFRRENMAITTNAEQSKPIVNLQQQQHHGTTIKRWKSVTKQMMTNSDTRYHYEQP</sequence>
<dbReference type="PROSITE" id="PS00107">
    <property type="entry name" value="PROTEIN_KINASE_ATP"/>
    <property type="match status" value="1"/>
</dbReference>
<dbReference type="GO" id="GO:0004674">
    <property type="term" value="F:protein serine/threonine kinase activity"/>
    <property type="evidence" value="ECO:0007669"/>
    <property type="project" value="UniProtKB-KW"/>
</dbReference>
<organism evidence="7 9">
    <name type="scientific">Didymodactylos carnosus</name>
    <dbReference type="NCBI Taxonomy" id="1234261"/>
    <lineage>
        <taxon>Eukaryota</taxon>
        <taxon>Metazoa</taxon>
        <taxon>Spiralia</taxon>
        <taxon>Gnathifera</taxon>
        <taxon>Rotifera</taxon>
        <taxon>Eurotatoria</taxon>
        <taxon>Bdelloidea</taxon>
        <taxon>Philodinida</taxon>
        <taxon>Philodinidae</taxon>
        <taxon>Didymodactylos</taxon>
    </lineage>
</organism>
<evidence type="ECO:0000256" key="2">
    <source>
        <dbReference type="ARBA" id="ARBA00022741"/>
    </source>
</evidence>
<evidence type="ECO:0000313" key="7">
    <source>
        <dbReference type="EMBL" id="CAF0953456.1"/>
    </source>
</evidence>
<comment type="caution">
    <text evidence="7">The sequence shown here is derived from an EMBL/GenBank/DDBJ whole genome shotgun (WGS) entry which is preliminary data.</text>
</comment>
<dbReference type="PROSITE" id="PS50011">
    <property type="entry name" value="PROTEIN_KINASE_DOM"/>
    <property type="match status" value="1"/>
</dbReference>
<comment type="similarity">
    <text evidence="5">Belongs to the protein kinase superfamily.</text>
</comment>
<keyword evidence="5" id="KW-0723">Serine/threonine-protein kinase</keyword>
<dbReference type="SUPFAM" id="SSF56112">
    <property type="entry name" value="Protein kinase-like (PK-like)"/>
    <property type="match status" value="1"/>
</dbReference>
<dbReference type="InterPro" id="IPR017441">
    <property type="entry name" value="Protein_kinase_ATP_BS"/>
</dbReference>
<accession>A0A814DGQ0</accession>
<dbReference type="InterPro" id="IPR011009">
    <property type="entry name" value="Kinase-like_dom_sf"/>
</dbReference>
<gene>
    <name evidence="7" type="ORF">GPM918_LOCUS11371</name>
    <name evidence="8" type="ORF">SRO942_LOCUS11370</name>
</gene>
<dbReference type="AlphaFoldDB" id="A0A814DGQ0"/>
<dbReference type="Gene3D" id="1.10.510.10">
    <property type="entry name" value="Transferase(Phosphotransferase) domain 1"/>
    <property type="match status" value="1"/>
</dbReference>
<reference evidence="7" key="1">
    <citation type="submission" date="2021-02" db="EMBL/GenBank/DDBJ databases">
        <authorList>
            <person name="Nowell W R."/>
        </authorList>
    </citation>
    <scope>NUCLEOTIDE SEQUENCE</scope>
</reference>
<dbReference type="PANTHER" id="PTHR11909">
    <property type="entry name" value="CASEIN KINASE-RELATED"/>
    <property type="match status" value="1"/>
</dbReference>
<dbReference type="InterPro" id="IPR050235">
    <property type="entry name" value="CK1_Ser-Thr_kinase"/>
</dbReference>
<keyword evidence="9" id="KW-1185">Reference proteome</keyword>
<proteinExistence type="inferred from homology"/>
<dbReference type="Pfam" id="PF00069">
    <property type="entry name" value="Pkinase"/>
    <property type="match status" value="1"/>
</dbReference>
<dbReference type="InterPro" id="IPR008271">
    <property type="entry name" value="Ser/Thr_kinase_AS"/>
</dbReference>
<dbReference type="InterPro" id="IPR000719">
    <property type="entry name" value="Prot_kinase_dom"/>
</dbReference>
<dbReference type="OrthoDB" id="5979581at2759"/>
<evidence type="ECO:0000256" key="4">
    <source>
        <dbReference type="PROSITE-ProRule" id="PRU10141"/>
    </source>
</evidence>
<keyword evidence="3 4" id="KW-0067">ATP-binding</keyword>
<evidence type="ECO:0000259" key="6">
    <source>
        <dbReference type="PROSITE" id="PS50011"/>
    </source>
</evidence>
<dbReference type="SMART" id="SM00220">
    <property type="entry name" value="S_TKc"/>
    <property type="match status" value="1"/>
</dbReference>
<dbReference type="FunFam" id="1.10.510.10:FF:000596">
    <property type="entry name" value="CK1 family protein kinase"/>
    <property type="match status" value="1"/>
</dbReference>
<dbReference type="CDD" id="cd14016">
    <property type="entry name" value="STKc_CK1"/>
    <property type="match status" value="1"/>
</dbReference>
<keyword evidence="5" id="KW-0808">Transferase</keyword>
<evidence type="ECO:0000313" key="8">
    <source>
        <dbReference type="EMBL" id="CAF3728856.1"/>
    </source>
</evidence>
<protein>
    <recommendedName>
        <fullName evidence="1">non-specific serine/threonine protein kinase</fullName>
        <ecNumber evidence="1">2.7.11.1</ecNumber>
    </recommendedName>
</protein>
<dbReference type="EC" id="2.7.11.1" evidence="1"/>
<dbReference type="PROSITE" id="PS00108">
    <property type="entry name" value="PROTEIN_KINASE_ST"/>
    <property type="match status" value="1"/>
</dbReference>
<name>A0A814DGQ0_9BILA</name>